<organism evidence="1 2">
    <name type="scientific">Pseudonocardia oroxyli</name>
    <dbReference type="NCBI Taxonomy" id="366584"/>
    <lineage>
        <taxon>Bacteria</taxon>
        <taxon>Bacillati</taxon>
        <taxon>Actinomycetota</taxon>
        <taxon>Actinomycetes</taxon>
        <taxon>Pseudonocardiales</taxon>
        <taxon>Pseudonocardiaceae</taxon>
        <taxon>Pseudonocardia</taxon>
    </lineage>
</organism>
<dbReference type="EMBL" id="FNBE01000006">
    <property type="protein sequence ID" value="SDF72674.1"/>
    <property type="molecule type" value="Genomic_DNA"/>
</dbReference>
<dbReference type="AlphaFoldDB" id="A0A1G7NF56"/>
<keyword evidence="2" id="KW-1185">Reference proteome</keyword>
<accession>A0A1G7NF56</accession>
<evidence type="ECO:0000313" key="1">
    <source>
        <dbReference type="EMBL" id="SDF72674.1"/>
    </source>
</evidence>
<reference evidence="1 2" key="1">
    <citation type="submission" date="2016-10" db="EMBL/GenBank/DDBJ databases">
        <authorList>
            <person name="de Groot N.N."/>
        </authorList>
    </citation>
    <scope>NUCLEOTIDE SEQUENCE [LARGE SCALE GENOMIC DNA]</scope>
    <source>
        <strain evidence="1 2">CGMCC 4.3143</strain>
    </source>
</reference>
<gene>
    <name evidence="1" type="ORF">SAMN05216377_106226</name>
</gene>
<dbReference type="Proteomes" id="UP000198967">
    <property type="component" value="Unassembled WGS sequence"/>
</dbReference>
<proteinExistence type="predicted"/>
<dbReference type="STRING" id="366584.SAMN05216377_106226"/>
<sequence>MRSPFHNGVVPDLPVRTSDEPLAADAYRYIATHAWWMGTFWDDAADDPSCYVHLSEHLLQQWTPAMQESDWLLDRVLTGRVQWLAGSGEAAVAAGFTLTDHWPVGRFRAPFGDFYAELNELEPRRPAGGWANPTPEFVALLPRDPRALRARLEEDSPPGRSYSGPFRSAVDALRTCMLPADLRGALYAALLELPDVTLVDEVKDLDGNLCQALVHDAGPTRTELLVDPVDGQYAGERDVLRRSSPCGLAAGTMIAETSVRTSVVGLIGSPPGF</sequence>
<name>A0A1G7NF56_PSEOR</name>
<protein>
    <submittedName>
        <fullName evidence="1">Uncharacterized protein</fullName>
    </submittedName>
</protein>
<evidence type="ECO:0000313" key="2">
    <source>
        <dbReference type="Proteomes" id="UP000198967"/>
    </source>
</evidence>